<gene>
    <name evidence="3" type="primary">20195022</name>
    <name evidence="2" type="ORF">HELRODRAFT_108742</name>
</gene>
<evidence type="ECO:0000313" key="2">
    <source>
        <dbReference type="EMBL" id="ESN90685.1"/>
    </source>
</evidence>
<reference evidence="3" key="3">
    <citation type="submission" date="2015-06" db="UniProtKB">
        <authorList>
            <consortium name="EnsemblMetazoa"/>
        </authorList>
    </citation>
    <scope>IDENTIFICATION</scope>
</reference>
<keyword evidence="1" id="KW-0560">Oxidoreductase</keyword>
<dbReference type="Pfam" id="PF00106">
    <property type="entry name" value="adh_short"/>
    <property type="match status" value="1"/>
</dbReference>
<accession>T1EEM0</accession>
<dbReference type="GeneID" id="20195022"/>
<keyword evidence="4" id="KW-1185">Reference proteome</keyword>
<dbReference type="EMBL" id="KB097753">
    <property type="protein sequence ID" value="ESN90685.1"/>
    <property type="molecule type" value="Genomic_DNA"/>
</dbReference>
<dbReference type="HOGENOM" id="CLU_010194_2_1_1"/>
<reference evidence="2 4" key="2">
    <citation type="journal article" date="2013" name="Nature">
        <title>Insights into bilaterian evolution from three spiralian genomes.</title>
        <authorList>
            <person name="Simakov O."/>
            <person name="Marletaz F."/>
            <person name="Cho S.J."/>
            <person name="Edsinger-Gonzales E."/>
            <person name="Havlak P."/>
            <person name="Hellsten U."/>
            <person name="Kuo D.H."/>
            <person name="Larsson T."/>
            <person name="Lv J."/>
            <person name="Arendt D."/>
            <person name="Savage R."/>
            <person name="Osoegawa K."/>
            <person name="de Jong P."/>
            <person name="Grimwood J."/>
            <person name="Chapman J.A."/>
            <person name="Shapiro H."/>
            <person name="Aerts A."/>
            <person name="Otillar R.P."/>
            <person name="Terry A.Y."/>
            <person name="Boore J.L."/>
            <person name="Grigoriev I.V."/>
            <person name="Lindberg D.R."/>
            <person name="Seaver E.C."/>
            <person name="Weisblat D.A."/>
            <person name="Putnam N.H."/>
            <person name="Rokhsar D.S."/>
        </authorList>
    </citation>
    <scope>NUCLEOTIDE SEQUENCE</scope>
</reference>
<reference evidence="4" key="1">
    <citation type="submission" date="2012-12" db="EMBL/GenBank/DDBJ databases">
        <authorList>
            <person name="Hellsten U."/>
            <person name="Grimwood J."/>
            <person name="Chapman J.A."/>
            <person name="Shapiro H."/>
            <person name="Aerts A."/>
            <person name="Otillar R.P."/>
            <person name="Terry A.Y."/>
            <person name="Boore J.L."/>
            <person name="Simakov O."/>
            <person name="Marletaz F."/>
            <person name="Cho S.-J."/>
            <person name="Edsinger-Gonzales E."/>
            <person name="Havlak P."/>
            <person name="Kuo D.-H."/>
            <person name="Larsson T."/>
            <person name="Lv J."/>
            <person name="Arendt D."/>
            <person name="Savage R."/>
            <person name="Osoegawa K."/>
            <person name="de Jong P."/>
            <person name="Lindberg D.R."/>
            <person name="Seaver E.C."/>
            <person name="Weisblat D.A."/>
            <person name="Putnam N.H."/>
            <person name="Grigoriev I.V."/>
            <person name="Rokhsar D.S."/>
        </authorList>
    </citation>
    <scope>NUCLEOTIDE SEQUENCE</scope>
</reference>
<evidence type="ECO:0000313" key="4">
    <source>
        <dbReference type="Proteomes" id="UP000015101"/>
    </source>
</evidence>
<dbReference type="PRINTS" id="PR00081">
    <property type="entry name" value="GDHRDH"/>
</dbReference>
<sequence length="321" mass="35758">MIFKLKALVAGFLSYQLYRFFISSEIDYKELLKNRNVLITGGSSGIGEEMAKYCAEAGSNVVIVARRKSLLDKVATDLRGLSPSPTSKMHYIVADFSDPDVSESVINEAIQFLGSLDYIIINHAIIPSSPKDVLKWSGNEHQRNQLASAMNINFNSYVTLATHALPYLHISNGSLLVVSSAMIDLPAFYLPYSTSKAAMSAFFTGIRQEIIQTKTNISVTIVHLGLIENQAGLAGCQQISASRGVDVRAILSMYAATDQKETGREIIWAAARKDAYFYYPRCQGLWILRVLRNLFSDPDRAVNTLESSVLYILDIKKKYFW</sequence>
<dbReference type="EnsemblMetazoa" id="HelroT108742">
    <property type="protein sequence ID" value="HelroP108742"/>
    <property type="gene ID" value="HelroG108742"/>
</dbReference>
<dbReference type="InterPro" id="IPR036291">
    <property type="entry name" value="NAD(P)-bd_dom_sf"/>
</dbReference>
<dbReference type="PANTHER" id="PTHR44279:SF2">
    <property type="entry name" value="HYDROXYSTEROID (11-BETA) DEHYDROGENASE 1-LIKE B-RELATED"/>
    <property type="match status" value="1"/>
</dbReference>
<dbReference type="PANTHER" id="PTHR44279">
    <property type="entry name" value="HYDROXYSTEROID (11-BETA) DEHYDROGENASE 1-LIKE B-RELATED"/>
    <property type="match status" value="1"/>
</dbReference>
<dbReference type="InterPro" id="IPR002347">
    <property type="entry name" value="SDR_fam"/>
</dbReference>
<dbReference type="RefSeq" id="XP_009031572.1">
    <property type="nucleotide sequence ID" value="XM_009033324.1"/>
</dbReference>
<dbReference type="OMA" id="MSGIHGK"/>
<dbReference type="EMBL" id="AMQM01002353">
    <property type="status" value="NOT_ANNOTATED_CDS"/>
    <property type="molecule type" value="Genomic_DNA"/>
</dbReference>
<dbReference type="Proteomes" id="UP000015101">
    <property type="component" value="Unassembled WGS sequence"/>
</dbReference>
<evidence type="ECO:0000313" key="3">
    <source>
        <dbReference type="EnsemblMetazoa" id="HelroP108742"/>
    </source>
</evidence>
<dbReference type="STRING" id="6412.T1EEM0"/>
<dbReference type="PROSITE" id="PS00061">
    <property type="entry name" value="ADH_SHORT"/>
    <property type="match status" value="1"/>
</dbReference>
<name>T1EEM0_HELRO</name>
<dbReference type="InterPro" id="IPR051253">
    <property type="entry name" value="11-beta-HSD"/>
</dbReference>
<dbReference type="OrthoDB" id="1933717at2759"/>
<dbReference type="InterPro" id="IPR020904">
    <property type="entry name" value="Sc_DH/Rdtase_CS"/>
</dbReference>
<dbReference type="GO" id="GO:0016491">
    <property type="term" value="F:oxidoreductase activity"/>
    <property type="evidence" value="ECO:0000318"/>
    <property type="project" value="GO_Central"/>
</dbReference>
<organism evidence="3 4">
    <name type="scientific">Helobdella robusta</name>
    <name type="common">Californian leech</name>
    <dbReference type="NCBI Taxonomy" id="6412"/>
    <lineage>
        <taxon>Eukaryota</taxon>
        <taxon>Metazoa</taxon>
        <taxon>Spiralia</taxon>
        <taxon>Lophotrochozoa</taxon>
        <taxon>Annelida</taxon>
        <taxon>Clitellata</taxon>
        <taxon>Hirudinea</taxon>
        <taxon>Rhynchobdellida</taxon>
        <taxon>Glossiphoniidae</taxon>
        <taxon>Helobdella</taxon>
    </lineage>
</organism>
<proteinExistence type="predicted"/>
<protein>
    <submittedName>
        <fullName evidence="2 3">Uncharacterized protein</fullName>
    </submittedName>
</protein>
<dbReference type="AlphaFoldDB" id="T1EEM0"/>
<dbReference type="InParanoid" id="T1EEM0"/>
<dbReference type="CTD" id="20195022"/>
<evidence type="ECO:0000256" key="1">
    <source>
        <dbReference type="ARBA" id="ARBA00023002"/>
    </source>
</evidence>
<dbReference type="eggNOG" id="KOG1205">
    <property type="taxonomic scope" value="Eukaryota"/>
</dbReference>
<dbReference type="SUPFAM" id="SSF51735">
    <property type="entry name" value="NAD(P)-binding Rossmann-fold domains"/>
    <property type="match status" value="1"/>
</dbReference>
<dbReference type="Gene3D" id="3.40.50.720">
    <property type="entry name" value="NAD(P)-binding Rossmann-like Domain"/>
    <property type="match status" value="1"/>
</dbReference>
<dbReference type="KEGG" id="hro:HELRODRAFT_108742"/>